<dbReference type="eggNOG" id="ENOG502QQ9P">
    <property type="taxonomic scope" value="Eukaryota"/>
</dbReference>
<dbReference type="Proteomes" id="UP000007014">
    <property type="component" value="Chromosome 12"/>
</dbReference>
<dbReference type="PANTHER" id="PTHR35309">
    <property type="match status" value="1"/>
</dbReference>
<dbReference type="InterPro" id="IPR025893">
    <property type="entry name" value="Tocopherol_cyclase"/>
</dbReference>
<evidence type="ECO:0000313" key="1">
    <source>
        <dbReference type="EMBL" id="BAM80894.1"/>
    </source>
</evidence>
<dbReference type="STRING" id="280699.M1V8S8"/>
<protein>
    <recommendedName>
        <fullName evidence="3">Tocopherol cyclase</fullName>
    </recommendedName>
</protein>
<sequence>MREKLQCRGSGFEVQRELRSGKVAVNAAAAWVSPSSPLSSVVVYAYQEHAGRCRALPEPPWRKHRHRARSLLVSSWYNDHPGTGPRAVLTGRRRSASSLDASPVRQHVLSGGSRGSLRTLKRVSGARRRRDERCCHHEATKETADPLELPHAGVHMPSVDRGFFEGWYVRIVLPTEATSLAFMYSLEDGRRGRIQVLSSGVQDELLVSREMMDGFFPALRHLPTSTLRIGQWGRTSDLLSDERAEHARSLAPSLFREHVHTGYQLSAQWHQGSIQADDVDRERSMVAHLSPDISCAFDMRIEPLLSWGSDGARSTGTWLTRFQVFEPGWQILSAFARSTGIFRDWHGRVFRFERAPTYIEKNWGSAFPSRWFWLQCHVFDVLREDASSLELSSADIDAPLTLTCVGARRELCWPQRPNKVVARETIGIIAFHWKGYLWEFAAWNCRRISWSVQWGNWQMEAHGTRYSVKVSAETAEPGAYVLGPTRHGMQFVVRDGARGTLRLQLRDEQANVVILDALCRNAAAVELGGELASDPNGTSWTAERGAFPPPVKALFLIGERPGRAVRV</sequence>
<dbReference type="OMA" id="PHSGYHW"/>
<name>M1V8S8_CYAM1</name>
<dbReference type="EMBL" id="AP006494">
    <property type="protein sequence ID" value="BAM80894.1"/>
    <property type="molecule type" value="Genomic_DNA"/>
</dbReference>
<reference evidence="1 2" key="1">
    <citation type="journal article" date="2004" name="Nature">
        <title>Genome sequence of the ultrasmall unicellular red alga Cyanidioschyzon merolae 10D.</title>
        <authorList>
            <person name="Matsuzaki M."/>
            <person name="Misumi O."/>
            <person name="Shin-i T."/>
            <person name="Maruyama S."/>
            <person name="Takahara M."/>
            <person name="Miyagishima S."/>
            <person name="Mori T."/>
            <person name="Nishida K."/>
            <person name="Yagisawa F."/>
            <person name="Nishida K."/>
            <person name="Yoshida Y."/>
            <person name="Nishimura Y."/>
            <person name="Nakao S."/>
            <person name="Kobayashi T."/>
            <person name="Momoyama Y."/>
            <person name="Higashiyama T."/>
            <person name="Minoda A."/>
            <person name="Sano M."/>
            <person name="Nomoto H."/>
            <person name="Oishi K."/>
            <person name="Hayashi H."/>
            <person name="Ohta F."/>
            <person name="Nishizaka S."/>
            <person name="Haga S."/>
            <person name="Miura S."/>
            <person name="Morishita T."/>
            <person name="Kabeya Y."/>
            <person name="Terasawa K."/>
            <person name="Suzuki Y."/>
            <person name="Ishii Y."/>
            <person name="Asakawa S."/>
            <person name="Takano H."/>
            <person name="Ohta N."/>
            <person name="Kuroiwa H."/>
            <person name="Tanaka K."/>
            <person name="Shimizu N."/>
            <person name="Sugano S."/>
            <person name="Sato N."/>
            <person name="Nozaki H."/>
            <person name="Ogasawara N."/>
            <person name="Kohara Y."/>
            <person name="Kuroiwa T."/>
        </authorList>
    </citation>
    <scope>NUCLEOTIDE SEQUENCE [LARGE SCALE GENOMIC DNA]</scope>
    <source>
        <strain evidence="1 2">10D</strain>
    </source>
</reference>
<organism evidence="1 2">
    <name type="scientific">Cyanidioschyzon merolae (strain NIES-3377 / 10D)</name>
    <name type="common">Unicellular red alga</name>
    <dbReference type="NCBI Taxonomy" id="280699"/>
    <lineage>
        <taxon>Eukaryota</taxon>
        <taxon>Rhodophyta</taxon>
        <taxon>Bangiophyceae</taxon>
        <taxon>Cyanidiales</taxon>
        <taxon>Cyanidiaceae</taxon>
        <taxon>Cyanidioschyzon</taxon>
    </lineage>
</organism>
<dbReference type="PANTHER" id="PTHR35309:SF4">
    <property type="entry name" value="TOCOPHEROL CYCLASE"/>
    <property type="match status" value="1"/>
</dbReference>
<dbReference type="GeneID" id="16994724"/>
<evidence type="ECO:0000313" key="2">
    <source>
        <dbReference type="Proteomes" id="UP000007014"/>
    </source>
</evidence>
<dbReference type="OrthoDB" id="38968at2759"/>
<dbReference type="AlphaFoldDB" id="M1V8S8"/>
<reference evidence="1 2" key="2">
    <citation type="journal article" date="2007" name="BMC Biol.">
        <title>A 100%-complete sequence reveals unusually simple genomic features in the hot-spring red alga Cyanidioschyzon merolae.</title>
        <authorList>
            <person name="Nozaki H."/>
            <person name="Takano H."/>
            <person name="Misumi O."/>
            <person name="Terasawa K."/>
            <person name="Matsuzaki M."/>
            <person name="Maruyama S."/>
            <person name="Nishida K."/>
            <person name="Yagisawa F."/>
            <person name="Yoshida Y."/>
            <person name="Fujiwara T."/>
            <person name="Takio S."/>
            <person name="Tamura K."/>
            <person name="Chung S.J."/>
            <person name="Nakamura S."/>
            <person name="Kuroiwa H."/>
            <person name="Tanaka K."/>
            <person name="Sato N."/>
            <person name="Kuroiwa T."/>
        </authorList>
    </citation>
    <scope>NUCLEOTIDE SEQUENCE [LARGE SCALE GENOMIC DNA]</scope>
    <source>
        <strain evidence="1 2">10D</strain>
    </source>
</reference>
<gene>
    <name evidence="1" type="ORF">CYME_CML326C</name>
</gene>
<keyword evidence="2" id="KW-1185">Reference proteome</keyword>
<evidence type="ECO:0008006" key="3">
    <source>
        <dbReference type="Google" id="ProtNLM"/>
    </source>
</evidence>
<dbReference type="GO" id="GO:0009976">
    <property type="term" value="F:tocopherol cyclase activity"/>
    <property type="evidence" value="ECO:0007669"/>
    <property type="project" value="InterPro"/>
</dbReference>
<dbReference type="Pfam" id="PF14249">
    <property type="entry name" value="Tocopherol_cycl"/>
    <property type="match status" value="1"/>
</dbReference>
<accession>M1V8S8</accession>
<proteinExistence type="predicted"/>
<dbReference type="RefSeq" id="XP_005536930.1">
    <property type="nucleotide sequence ID" value="XM_005536873.1"/>
</dbReference>
<dbReference type="KEGG" id="cme:CYME_CML326C"/>
<dbReference type="HOGENOM" id="CLU_480927_0_0_1"/>
<dbReference type="Gramene" id="CML326CT">
    <property type="protein sequence ID" value="CML326CT"/>
    <property type="gene ID" value="CML326C"/>
</dbReference>